<name>A0A0U1HR96_YERRO</name>
<organism evidence="1 2">
    <name type="scientific">Yersinia rohdei</name>
    <dbReference type="NCBI Taxonomy" id="29485"/>
    <lineage>
        <taxon>Bacteria</taxon>
        <taxon>Pseudomonadati</taxon>
        <taxon>Pseudomonadota</taxon>
        <taxon>Gammaproteobacteria</taxon>
        <taxon>Enterobacterales</taxon>
        <taxon>Yersiniaceae</taxon>
        <taxon>Yersinia</taxon>
    </lineage>
</organism>
<gene>
    <name evidence="1" type="ORF">ERS008555_01224</name>
</gene>
<dbReference type="OrthoDB" id="5917964at2"/>
<sequence>MDIVENSLPGQQLEIEVFPVKEVEVEGIQMGVLNNGTPYLTMRGLSRLCGVDPAAIARLTTNWIEERIG</sequence>
<protein>
    <submittedName>
        <fullName evidence="1">Uncharacterized protein</fullName>
    </submittedName>
</protein>
<proteinExistence type="predicted"/>
<dbReference type="AlphaFoldDB" id="A0A0U1HR96"/>
<dbReference type="EMBL" id="CTKE01000005">
    <property type="protein sequence ID" value="CQI88874.1"/>
    <property type="molecule type" value="Genomic_DNA"/>
</dbReference>
<evidence type="ECO:0000313" key="1">
    <source>
        <dbReference type="EMBL" id="CQI88874.1"/>
    </source>
</evidence>
<accession>A0A0U1HR96</accession>
<dbReference type="RefSeq" id="WP_050534737.1">
    <property type="nucleotide sequence ID" value="NZ_CABIHQ010000021.1"/>
</dbReference>
<evidence type="ECO:0000313" key="2">
    <source>
        <dbReference type="Proteomes" id="UP000042054"/>
    </source>
</evidence>
<dbReference type="Proteomes" id="UP000042054">
    <property type="component" value="Unassembled WGS sequence"/>
</dbReference>
<reference evidence="1 2" key="1">
    <citation type="submission" date="2015-03" db="EMBL/GenBank/DDBJ databases">
        <authorList>
            <person name="Murphy D."/>
        </authorList>
    </citation>
    <scope>NUCLEOTIDE SEQUENCE [LARGE SCALE GENOMIC DNA]</scope>
    <source>
        <strain evidence="1 2">68/02</strain>
    </source>
</reference>